<keyword evidence="6" id="KW-0479">Metal-binding</keyword>
<evidence type="ECO:0000256" key="10">
    <source>
        <dbReference type="ARBA" id="ARBA00023124"/>
    </source>
</evidence>
<keyword evidence="3" id="KW-0548">Nucleotidyltransferase</keyword>
<evidence type="ECO:0000256" key="6">
    <source>
        <dbReference type="ARBA" id="ARBA00022723"/>
    </source>
</evidence>
<dbReference type="GO" id="GO:0016779">
    <property type="term" value="F:nucleotidyltransferase activity"/>
    <property type="evidence" value="ECO:0007669"/>
    <property type="project" value="UniProtKB-KW"/>
</dbReference>
<feature type="non-terminal residue" evidence="13">
    <location>
        <position position="156"/>
    </location>
</feature>
<evidence type="ECO:0000256" key="8">
    <source>
        <dbReference type="ARBA" id="ARBA00022759"/>
    </source>
</evidence>
<dbReference type="GO" id="GO:0000166">
    <property type="term" value="F:nucleotide binding"/>
    <property type="evidence" value="ECO:0007669"/>
    <property type="project" value="UniProtKB-KW"/>
</dbReference>
<dbReference type="Gene3D" id="3.40.1310.20">
    <property type="match status" value="1"/>
</dbReference>
<evidence type="ECO:0000256" key="11">
    <source>
        <dbReference type="ARBA" id="ARBA00023125"/>
    </source>
</evidence>
<dbReference type="PROSITE" id="PS52020">
    <property type="entry name" value="CRESS_DNA_REP"/>
    <property type="match status" value="1"/>
</dbReference>
<evidence type="ECO:0000256" key="1">
    <source>
        <dbReference type="ARBA" id="ARBA00004147"/>
    </source>
</evidence>
<keyword evidence="9" id="KW-0378">Hydrolase</keyword>
<dbReference type="GO" id="GO:0016787">
    <property type="term" value="F:hydrolase activity"/>
    <property type="evidence" value="ECO:0007669"/>
    <property type="project" value="UniProtKB-KW"/>
</dbReference>
<keyword evidence="2" id="KW-0808">Transferase</keyword>
<evidence type="ECO:0000256" key="2">
    <source>
        <dbReference type="ARBA" id="ARBA00022679"/>
    </source>
</evidence>
<dbReference type="GO" id="GO:0006260">
    <property type="term" value="P:DNA replication"/>
    <property type="evidence" value="ECO:0007669"/>
    <property type="project" value="UniProtKB-KW"/>
</dbReference>
<keyword evidence="7" id="KW-0547">Nucleotide-binding</keyword>
<dbReference type="EMBL" id="GQ404883">
    <property type="protein sequence ID" value="ADF80730.1"/>
    <property type="molecule type" value="Genomic_DNA"/>
</dbReference>
<keyword evidence="4" id="KW-0235">DNA replication</keyword>
<reference evidence="13" key="1">
    <citation type="journal article" date="2010" name="J. Virol.">
        <title>Multiple diverse circoviruses infect farm animals and are commonly found in human and chimpanzee feces.</title>
        <authorList>
            <person name="Li L."/>
            <person name="Kapoor A."/>
            <person name="Slikas B."/>
            <person name="Bamidele O.S."/>
            <person name="Wang C."/>
            <person name="Shaukat S."/>
            <person name="Masroor M.A."/>
            <person name="Wilson M.L."/>
            <person name="Ndjango J.B."/>
            <person name="Peeters M."/>
            <person name="Gross-Camp N.D."/>
            <person name="Muller M.N."/>
            <person name="Hahn B.H."/>
            <person name="Wolfe N.D."/>
            <person name="Triki H."/>
            <person name="Bartkus J."/>
            <person name="Zaidi S.Z."/>
            <person name="Delwart E."/>
        </authorList>
    </citation>
    <scope>NUCLEOTIDE SEQUENCE</scope>
    <source>
        <strain evidence="13">Chimp162</strain>
    </source>
</reference>
<proteinExistence type="predicted"/>
<sequence length="156" mass="17821">GTPHLQGFVEFKQRRTMNQVKTQLGTQRLHLEVRRGTSVEAIEYCQKEGTRIDGPWTAGTPSEGQGERTDITKVKEMIDRGASEIEVAEASFALWCVHHRAFLRYKVLKTPDRDFQTLVTVVVGPPGTGKSRYANERDKGAFWKQHGTWWDGYEQQ</sequence>
<evidence type="ECO:0000259" key="12">
    <source>
        <dbReference type="PROSITE" id="PS52020"/>
    </source>
</evidence>
<dbReference type="InterPro" id="IPR049912">
    <property type="entry name" value="CRESS_DNA_REP"/>
</dbReference>
<name>D6MSG7_9VIRU</name>
<dbReference type="GO" id="GO:0042025">
    <property type="term" value="C:host cell nucleus"/>
    <property type="evidence" value="ECO:0007669"/>
    <property type="project" value="UniProtKB-SubCell"/>
</dbReference>
<organism evidence="13">
    <name type="scientific">Virus Chimp162</name>
    <dbReference type="NCBI Taxonomy" id="745107"/>
    <lineage>
        <taxon>Viruses</taxon>
    </lineage>
</organism>
<dbReference type="Pfam" id="PF02407">
    <property type="entry name" value="Viral_Rep"/>
    <property type="match status" value="1"/>
</dbReference>
<evidence type="ECO:0000256" key="4">
    <source>
        <dbReference type="ARBA" id="ARBA00022705"/>
    </source>
</evidence>
<gene>
    <name evidence="13" type="primary">rep</name>
</gene>
<evidence type="ECO:0000256" key="9">
    <source>
        <dbReference type="ARBA" id="ARBA00022801"/>
    </source>
</evidence>
<dbReference type="GO" id="GO:0046872">
    <property type="term" value="F:metal ion binding"/>
    <property type="evidence" value="ECO:0007669"/>
    <property type="project" value="UniProtKB-KW"/>
</dbReference>
<keyword evidence="8" id="KW-0255">Endonuclease</keyword>
<protein>
    <submittedName>
        <fullName evidence="13">Replication-association protein</fullName>
    </submittedName>
</protein>
<feature type="domain" description="CRESS-DNA virus Rep endonuclease" evidence="12">
    <location>
        <begin position="1"/>
        <end position="61"/>
    </location>
</feature>
<keyword evidence="5" id="KW-0540">Nuclease</keyword>
<evidence type="ECO:0000256" key="3">
    <source>
        <dbReference type="ARBA" id="ARBA00022695"/>
    </source>
</evidence>
<comment type="subcellular location">
    <subcellularLocation>
        <location evidence="1">Host nucleus</location>
    </subcellularLocation>
</comment>
<dbReference type="GO" id="GO:0003677">
    <property type="term" value="F:DNA binding"/>
    <property type="evidence" value="ECO:0007669"/>
    <property type="project" value="UniProtKB-KW"/>
</dbReference>
<feature type="non-terminal residue" evidence="13">
    <location>
        <position position="1"/>
    </location>
</feature>
<evidence type="ECO:0000313" key="13">
    <source>
        <dbReference type="EMBL" id="ADF80730.1"/>
    </source>
</evidence>
<dbReference type="GO" id="GO:0004519">
    <property type="term" value="F:endonuclease activity"/>
    <property type="evidence" value="ECO:0007669"/>
    <property type="project" value="UniProtKB-KW"/>
</dbReference>
<keyword evidence="11" id="KW-0238">DNA-binding</keyword>
<accession>D6MSG7</accession>
<evidence type="ECO:0000256" key="5">
    <source>
        <dbReference type="ARBA" id="ARBA00022722"/>
    </source>
</evidence>
<evidence type="ECO:0000256" key="7">
    <source>
        <dbReference type="ARBA" id="ARBA00022741"/>
    </source>
</evidence>
<keyword evidence="10" id="KW-0190">Covalent protein-DNA linkage</keyword>